<evidence type="ECO:0000313" key="8">
    <source>
        <dbReference type="EMBL" id="KAK4455956.1"/>
    </source>
</evidence>
<dbReference type="Proteomes" id="UP001321760">
    <property type="component" value="Unassembled WGS sequence"/>
</dbReference>
<evidence type="ECO:0000256" key="3">
    <source>
        <dbReference type="ARBA" id="ARBA00022692"/>
    </source>
</evidence>
<keyword evidence="3 6" id="KW-0812">Transmembrane</keyword>
<dbReference type="PANTHER" id="PTHR31885:SF6">
    <property type="entry name" value="GH04784P"/>
    <property type="match status" value="1"/>
</dbReference>
<keyword evidence="4 6" id="KW-1133">Transmembrane helix</keyword>
<dbReference type="AlphaFoldDB" id="A0AAV9H7T7"/>
<proteinExistence type="inferred from homology"/>
<dbReference type="GO" id="GO:0016020">
    <property type="term" value="C:membrane"/>
    <property type="evidence" value="ECO:0007669"/>
    <property type="project" value="UniProtKB-SubCell"/>
</dbReference>
<dbReference type="InterPro" id="IPR012506">
    <property type="entry name" value="TMEM86B-like"/>
</dbReference>
<accession>A0AAV9H7T7</accession>
<evidence type="ECO:0000313" key="9">
    <source>
        <dbReference type="Proteomes" id="UP001321760"/>
    </source>
</evidence>
<keyword evidence="9" id="KW-1185">Reference proteome</keyword>
<reference evidence="8" key="1">
    <citation type="journal article" date="2023" name="Mol. Phylogenet. Evol.">
        <title>Genome-scale phylogeny and comparative genomics of the fungal order Sordariales.</title>
        <authorList>
            <person name="Hensen N."/>
            <person name="Bonometti L."/>
            <person name="Westerberg I."/>
            <person name="Brannstrom I.O."/>
            <person name="Guillou S."/>
            <person name="Cros-Aarteil S."/>
            <person name="Calhoun S."/>
            <person name="Haridas S."/>
            <person name="Kuo A."/>
            <person name="Mondo S."/>
            <person name="Pangilinan J."/>
            <person name="Riley R."/>
            <person name="LaButti K."/>
            <person name="Andreopoulos B."/>
            <person name="Lipzen A."/>
            <person name="Chen C."/>
            <person name="Yan M."/>
            <person name="Daum C."/>
            <person name="Ng V."/>
            <person name="Clum A."/>
            <person name="Steindorff A."/>
            <person name="Ohm R.A."/>
            <person name="Martin F."/>
            <person name="Silar P."/>
            <person name="Natvig D.O."/>
            <person name="Lalanne C."/>
            <person name="Gautier V."/>
            <person name="Ament-Velasquez S.L."/>
            <person name="Kruys A."/>
            <person name="Hutchinson M.I."/>
            <person name="Powell A.J."/>
            <person name="Barry K."/>
            <person name="Miller A.N."/>
            <person name="Grigoriev I.V."/>
            <person name="Debuchy R."/>
            <person name="Gladieux P."/>
            <person name="Hiltunen Thoren M."/>
            <person name="Johannesson H."/>
        </authorList>
    </citation>
    <scope>NUCLEOTIDE SEQUENCE</scope>
    <source>
        <strain evidence="8">PSN243</strain>
    </source>
</reference>
<feature type="transmembrane region" description="Helical" evidence="6">
    <location>
        <begin position="81"/>
        <end position="101"/>
    </location>
</feature>
<evidence type="ECO:0000256" key="6">
    <source>
        <dbReference type="SAM" id="Phobius"/>
    </source>
</evidence>
<evidence type="ECO:0000256" key="7">
    <source>
        <dbReference type="SAM" id="SignalP"/>
    </source>
</evidence>
<protein>
    <submittedName>
        <fullName evidence="8">YhhN-like protein</fullName>
    </submittedName>
</protein>
<name>A0AAV9H7T7_9PEZI</name>
<evidence type="ECO:0000256" key="1">
    <source>
        <dbReference type="ARBA" id="ARBA00004141"/>
    </source>
</evidence>
<evidence type="ECO:0000256" key="2">
    <source>
        <dbReference type="ARBA" id="ARBA00007375"/>
    </source>
</evidence>
<evidence type="ECO:0000256" key="4">
    <source>
        <dbReference type="ARBA" id="ARBA00022989"/>
    </source>
</evidence>
<keyword evidence="5 6" id="KW-0472">Membrane</keyword>
<keyword evidence="7" id="KW-0732">Signal</keyword>
<feature type="signal peptide" evidence="7">
    <location>
        <begin position="1"/>
        <end position="23"/>
    </location>
</feature>
<comment type="subcellular location">
    <subcellularLocation>
        <location evidence="1">Membrane</location>
        <topology evidence="1">Multi-pass membrane protein</topology>
    </subcellularLocation>
</comment>
<reference evidence="8" key="2">
    <citation type="submission" date="2023-05" db="EMBL/GenBank/DDBJ databases">
        <authorList>
            <consortium name="Lawrence Berkeley National Laboratory"/>
            <person name="Steindorff A."/>
            <person name="Hensen N."/>
            <person name="Bonometti L."/>
            <person name="Westerberg I."/>
            <person name="Brannstrom I.O."/>
            <person name="Guillou S."/>
            <person name="Cros-Aarteil S."/>
            <person name="Calhoun S."/>
            <person name="Haridas S."/>
            <person name="Kuo A."/>
            <person name="Mondo S."/>
            <person name="Pangilinan J."/>
            <person name="Riley R."/>
            <person name="Labutti K."/>
            <person name="Andreopoulos B."/>
            <person name="Lipzen A."/>
            <person name="Chen C."/>
            <person name="Yanf M."/>
            <person name="Daum C."/>
            <person name="Ng V."/>
            <person name="Clum A."/>
            <person name="Ohm R."/>
            <person name="Martin F."/>
            <person name="Silar P."/>
            <person name="Natvig D."/>
            <person name="Lalanne C."/>
            <person name="Gautier V."/>
            <person name="Ament-Velasquez S.L."/>
            <person name="Kruys A."/>
            <person name="Hutchinson M.I."/>
            <person name="Powell A.J."/>
            <person name="Barry K."/>
            <person name="Miller A.N."/>
            <person name="Grigoriev I.V."/>
            <person name="Debuchy R."/>
            <person name="Gladieux P."/>
            <person name="Thoren M.H."/>
            <person name="Johannesson H."/>
        </authorList>
    </citation>
    <scope>NUCLEOTIDE SEQUENCE</scope>
    <source>
        <strain evidence="8">PSN243</strain>
    </source>
</reference>
<feature type="transmembrane region" description="Helical" evidence="6">
    <location>
        <begin position="146"/>
        <end position="167"/>
    </location>
</feature>
<dbReference type="GO" id="GO:0016787">
    <property type="term" value="F:hydrolase activity"/>
    <property type="evidence" value="ECO:0007669"/>
    <property type="project" value="TreeGrafter"/>
</dbReference>
<feature type="transmembrane region" description="Helical" evidence="6">
    <location>
        <begin position="121"/>
        <end position="139"/>
    </location>
</feature>
<feature type="chain" id="PRO_5044024071" evidence="7">
    <location>
        <begin position="24"/>
        <end position="224"/>
    </location>
</feature>
<comment type="caution">
    <text evidence="8">The sequence shown here is derived from an EMBL/GenBank/DDBJ whole genome shotgun (WGS) entry which is preliminary data.</text>
</comment>
<sequence>MPPLIPSILLPSILTLSIASATAYLFQVRQPPSVPRATTKTLSTTLLSLVTYLRNSPAPLTTALALGSLGDAFLAFDSDAAFLRGLASFLVAHLFYMQLFAQQHGGVLATLTVVSSDTTHTAAAGGLASLVAILLVVLLPRVARDLQLPVVVYSLTIFTMAVIATAVEVNREQVLTGALLFTASDAILALDRFLVGPESPVRSAMQYSVWSLYYSGQLLIALGF</sequence>
<evidence type="ECO:0000256" key="5">
    <source>
        <dbReference type="ARBA" id="ARBA00023136"/>
    </source>
</evidence>
<organism evidence="8 9">
    <name type="scientific">Podospora aff. communis PSN243</name>
    <dbReference type="NCBI Taxonomy" id="3040156"/>
    <lineage>
        <taxon>Eukaryota</taxon>
        <taxon>Fungi</taxon>
        <taxon>Dikarya</taxon>
        <taxon>Ascomycota</taxon>
        <taxon>Pezizomycotina</taxon>
        <taxon>Sordariomycetes</taxon>
        <taxon>Sordariomycetidae</taxon>
        <taxon>Sordariales</taxon>
        <taxon>Podosporaceae</taxon>
        <taxon>Podospora</taxon>
    </lineage>
</organism>
<feature type="transmembrane region" description="Helical" evidence="6">
    <location>
        <begin position="173"/>
        <end position="195"/>
    </location>
</feature>
<comment type="similarity">
    <text evidence="2">Belongs to the TMEM86 family.</text>
</comment>
<dbReference type="PANTHER" id="PTHR31885">
    <property type="entry name" value="GH04784P"/>
    <property type="match status" value="1"/>
</dbReference>
<dbReference type="Pfam" id="PF07947">
    <property type="entry name" value="YhhN"/>
    <property type="match status" value="1"/>
</dbReference>
<dbReference type="EMBL" id="MU865913">
    <property type="protein sequence ID" value="KAK4455956.1"/>
    <property type="molecule type" value="Genomic_DNA"/>
</dbReference>
<gene>
    <name evidence="8" type="ORF">QBC34DRAFT_5338</name>
</gene>